<dbReference type="CDD" id="cd00302">
    <property type="entry name" value="cytochrome_P450"/>
    <property type="match status" value="1"/>
</dbReference>
<proteinExistence type="inferred from homology"/>
<keyword evidence="2" id="KW-0479">Metal-binding</keyword>
<dbReference type="Pfam" id="PF00067">
    <property type="entry name" value="p450"/>
    <property type="match status" value="1"/>
</dbReference>
<dbReference type="InterPro" id="IPR001128">
    <property type="entry name" value="Cyt_P450"/>
</dbReference>
<gene>
    <name evidence="3" type="ORF">GHK86_11520</name>
</gene>
<comment type="caution">
    <text evidence="3">The sequence shown here is derived from an EMBL/GenBank/DDBJ whole genome shotgun (WGS) entry which is preliminary data.</text>
</comment>
<keyword evidence="2" id="KW-0503">Monooxygenase</keyword>
<dbReference type="InterPro" id="IPR002397">
    <property type="entry name" value="Cyt_P450_B"/>
</dbReference>
<dbReference type="InterPro" id="IPR036396">
    <property type="entry name" value="Cyt_P450_sf"/>
</dbReference>
<comment type="similarity">
    <text evidence="1 2">Belongs to the cytochrome P450 family.</text>
</comment>
<dbReference type="PANTHER" id="PTHR46696">
    <property type="entry name" value="P450, PUTATIVE (EUROFUNG)-RELATED"/>
    <property type="match status" value="1"/>
</dbReference>
<dbReference type="PRINTS" id="PR00359">
    <property type="entry name" value="BP450"/>
</dbReference>
<keyword evidence="2" id="KW-0349">Heme</keyword>
<keyword evidence="4" id="KW-1185">Reference proteome</keyword>
<accession>A0ABW9QV79</accession>
<evidence type="ECO:0000313" key="3">
    <source>
        <dbReference type="EMBL" id="MST33343.1"/>
    </source>
</evidence>
<evidence type="ECO:0000256" key="1">
    <source>
        <dbReference type="ARBA" id="ARBA00010617"/>
    </source>
</evidence>
<keyword evidence="2" id="KW-0408">Iron</keyword>
<protein>
    <submittedName>
        <fullName evidence="3">Cytochrome P450</fullName>
    </submittedName>
</protein>
<name>A0ABW9QV79_9ACTN</name>
<dbReference type="SUPFAM" id="SSF48264">
    <property type="entry name" value="Cytochrome P450"/>
    <property type="match status" value="1"/>
</dbReference>
<sequence>MTVEQGAAAQDVVTITRLAEAKEIYRQREMRQALYDTGEVVMSGVLVNLHGDQHRARRRLENRLFRRETFLHYEQDLFPPVLEETLAPHVAAGRAELVSLSHELMMNLAAINAGVDRRERTEEETHRLYGYMMKFIEAATAKHHVGDWAEASGAVQTALEAFDAEFLLPSIDRRRAALAEVEAGRREEADLPQDVLTILVRNQDQLDLPHELVRREIAFFLLAGAHTSATAFTRTIDNMLTWFERHPADRARAIEDRAWVQRCVHETVRLAPSSPVGMRRALADVELRDGTVVPAGTEVVIDLVAINTDPEVFGPDAVSFNPDRQLPEDVPLHGLSFGHGAHACIGQELAAGVLTGAGDGTAALQWGLATVAVEAAFARGVDRDPARAPEVDRRTARPYWSSYPVCFGAG</sequence>
<evidence type="ECO:0000313" key="4">
    <source>
        <dbReference type="Proteomes" id="UP000437736"/>
    </source>
</evidence>
<organism evidence="3 4">
    <name type="scientific">Acidiferrimicrobium australe</name>
    <dbReference type="NCBI Taxonomy" id="2664430"/>
    <lineage>
        <taxon>Bacteria</taxon>
        <taxon>Bacillati</taxon>
        <taxon>Actinomycetota</taxon>
        <taxon>Acidimicrobiia</taxon>
        <taxon>Acidimicrobiales</taxon>
        <taxon>Acidimicrobiaceae</taxon>
        <taxon>Acidiferrimicrobium</taxon>
    </lineage>
</organism>
<dbReference type="EMBL" id="WJHE01000567">
    <property type="protein sequence ID" value="MST33343.1"/>
    <property type="molecule type" value="Genomic_DNA"/>
</dbReference>
<dbReference type="Gene3D" id="1.10.630.10">
    <property type="entry name" value="Cytochrome P450"/>
    <property type="match status" value="1"/>
</dbReference>
<dbReference type="Proteomes" id="UP000437736">
    <property type="component" value="Unassembled WGS sequence"/>
</dbReference>
<reference evidence="3 4" key="1">
    <citation type="submission" date="2019-11" db="EMBL/GenBank/DDBJ databases">
        <title>Acidiferrimicrobium australis gen. nov., sp. nov., an acidophilic and obligately heterotrophic, member of the Actinobacteria that catalyses dissimilatory oxido- reduction of iron isolated from metal-rich acidic water in Chile.</title>
        <authorList>
            <person name="Gonzalez D."/>
            <person name="Huber K."/>
            <person name="Hedrich S."/>
            <person name="Rojas-Villalobos C."/>
            <person name="Quatrini R."/>
            <person name="Dinamarca M.A."/>
            <person name="Schwarz A."/>
            <person name="Canales C."/>
            <person name="Nancucheo I."/>
        </authorList>
    </citation>
    <scope>NUCLEOTIDE SEQUENCE [LARGE SCALE GENOMIC DNA]</scope>
    <source>
        <strain evidence="3 4">USS-CCA1</strain>
    </source>
</reference>
<dbReference type="PROSITE" id="PS00086">
    <property type="entry name" value="CYTOCHROME_P450"/>
    <property type="match status" value="1"/>
</dbReference>
<keyword evidence="2" id="KW-0560">Oxidoreductase</keyword>
<evidence type="ECO:0000256" key="2">
    <source>
        <dbReference type="RuleBase" id="RU000461"/>
    </source>
</evidence>
<dbReference type="InterPro" id="IPR017972">
    <property type="entry name" value="Cyt_P450_CS"/>
</dbReference>
<dbReference type="PANTHER" id="PTHR46696:SF6">
    <property type="entry name" value="P450, PUTATIVE (EUROFUNG)-RELATED"/>
    <property type="match status" value="1"/>
</dbReference>